<dbReference type="InterPro" id="IPR056309">
    <property type="entry name" value="CGL160/ATPI_dom"/>
</dbReference>
<dbReference type="Pfam" id="PF24763">
    <property type="entry name" value="CGL160_C"/>
    <property type="match status" value="1"/>
</dbReference>
<evidence type="ECO:0000256" key="4">
    <source>
        <dbReference type="ARBA" id="ARBA00023136"/>
    </source>
</evidence>
<dbReference type="PANTHER" id="PTHR34118">
    <property type="entry name" value="NF-KAPPA-B INHIBITOR-LIKE PROTEIN-RELATED"/>
    <property type="match status" value="1"/>
</dbReference>
<dbReference type="HOGENOM" id="CLU_063775_0_0_1"/>
<keyword evidence="3 6" id="KW-1133">Transmembrane helix</keyword>
<feature type="transmembrane region" description="Helical" evidence="6">
    <location>
        <begin position="236"/>
        <end position="253"/>
    </location>
</feature>
<keyword evidence="9" id="KW-1185">Reference proteome</keyword>
<keyword evidence="2 6" id="KW-0812">Transmembrane</keyword>
<dbReference type="GO" id="GO:0015979">
    <property type="term" value="P:photosynthesis"/>
    <property type="evidence" value="ECO:0007669"/>
    <property type="project" value="EnsemblPlants"/>
</dbReference>
<dbReference type="STRING" id="13333.W1PV29"/>
<feature type="compositionally biased region" description="Pro residues" evidence="5">
    <location>
        <begin position="36"/>
        <end position="46"/>
    </location>
</feature>
<dbReference type="PANTHER" id="PTHR34118:SF6">
    <property type="entry name" value="PROTEIN CONSERVED ONLY IN THE GREEN LINEAGE 160, CHLOROPLASTIC"/>
    <property type="match status" value="1"/>
</dbReference>
<evidence type="ECO:0000313" key="9">
    <source>
        <dbReference type="Proteomes" id="UP000017836"/>
    </source>
</evidence>
<evidence type="ECO:0000256" key="2">
    <source>
        <dbReference type="ARBA" id="ARBA00022692"/>
    </source>
</evidence>
<dbReference type="EMBL" id="KI392560">
    <property type="protein sequence ID" value="ERN13887.1"/>
    <property type="molecule type" value="Genomic_DNA"/>
</dbReference>
<dbReference type="Gramene" id="ERN13887">
    <property type="protein sequence ID" value="ERN13887"/>
    <property type="gene ID" value="AMTR_s00021p00056070"/>
</dbReference>
<gene>
    <name evidence="8" type="ORF">AMTR_s00021p00056070</name>
</gene>
<dbReference type="GO" id="GO:0009535">
    <property type="term" value="C:chloroplast thylakoid membrane"/>
    <property type="evidence" value="ECO:0007669"/>
    <property type="project" value="EnsemblPlants"/>
</dbReference>
<evidence type="ECO:0000256" key="5">
    <source>
        <dbReference type="SAM" id="MobiDB-lite"/>
    </source>
</evidence>
<reference evidence="9" key="1">
    <citation type="journal article" date="2013" name="Science">
        <title>The Amborella genome and the evolution of flowering plants.</title>
        <authorList>
            <consortium name="Amborella Genome Project"/>
        </authorList>
    </citation>
    <scope>NUCLEOTIDE SEQUENCE [LARGE SCALE GENOMIC DNA]</scope>
</reference>
<organism evidence="8 9">
    <name type="scientific">Amborella trichopoda</name>
    <dbReference type="NCBI Taxonomy" id="13333"/>
    <lineage>
        <taxon>Eukaryota</taxon>
        <taxon>Viridiplantae</taxon>
        <taxon>Streptophyta</taxon>
        <taxon>Embryophyta</taxon>
        <taxon>Tracheophyta</taxon>
        <taxon>Spermatophyta</taxon>
        <taxon>Magnoliopsida</taxon>
        <taxon>Amborellales</taxon>
        <taxon>Amborellaceae</taxon>
        <taxon>Amborella</taxon>
    </lineage>
</organism>
<sequence length="369" mass="40502">MAVCFFCTGRVVWLLTRNPNSTSMASKPFSATSVPKPDPNPYPSPSPKEAYVILPKKKPLKWSTGDAPGEYGGPPLTSKLRKYWGGGNEDPLTATDDFIWNKEFMGRMKRLLEEDKPVEPPAKEEPSGFLSLNRAMSLDSIEIDLSEELCKPSKPVLEQQVEAARLGQSLSADAGSSGFKWRFVPTRREQAKWDRATKAATGGSDVMLRNLKRSREDPKILAARAREQYRQLKQKMQLLTVGIGGIGILSAYVSYSPEIAASFGAGLLGSIFYIRMLGNSVDSAAGGGGAKGLLRGAIGQPRLFVPVILVMIYNRWNGTVAELRMLVPEYGFLHLDLIPMLVGFFTYKVATFVLAIQAALPLVEKKEQA</sequence>
<keyword evidence="4 6" id="KW-0472">Membrane</keyword>
<dbReference type="eggNOG" id="ENOG502QVM8">
    <property type="taxonomic scope" value="Eukaryota"/>
</dbReference>
<feature type="transmembrane region" description="Helical" evidence="6">
    <location>
        <begin position="337"/>
        <end position="363"/>
    </location>
</feature>
<dbReference type="AlphaFoldDB" id="W1PV29"/>
<proteinExistence type="predicted"/>
<evidence type="ECO:0000256" key="6">
    <source>
        <dbReference type="SAM" id="Phobius"/>
    </source>
</evidence>
<dbReference type="Proteomes" id="UP000017836">
    <property type="component" value="Unassembled WGS sequence"/>
</dbReference>
<dbReference type="OMA" id="QDPQEKD"/>
<feature type="region of interest" description="Disordered" evidence="5">
    <location>
        <begin position="24"/>
        <end position="49"/>
    </location>
</feature>
<dbReference type="GO" id="GO:0033614">
    <property type="term" value="P:chloroplast proton-transporting ATP synthase complex assembly"/>
    <property type="evidence" value="ECO:0007669"/>
    <property type="project" value="EnsemblPlants"/>
</dbReference>
<evidence type="ECO:0000313" key="8">
    <source>
        <dbReference type="EMBL" id="ERN13887.1"/>
    </source>
</evidence>
<evidence type="ECO:0000259" key="7">
    <source>
        <dbReference type="Pfam" id="PF24763"/>
    </source>
</evidence>
<accession>W1PV29</accession>
<name>W1PV29_AMBTC</name>
<comment type="subcellular location">
    <subcellularLocation>
        <location evidence="1">Membrane</location>
        <topology evidence="1">Multi-pass membrane protein</topology>
    </subcellularLocation>
</comment>
<feature type="domain" description="CGL160/ATPI" evidence="7">
    <location>
        <begin position="217"/>
        <end position="357"/>
    </location>
</feature>
<evidence type="ECO:0000256" key="3">
    <source>
        <dbReference type="ARBA" id="ARBA00022989"/>
    </source>
</evidence>
<protein>
    <recommendedName>
        <fullName evidence="7">CGL160/ATPI domain-containing protein</fullName>
    </recommendedName>
</protein>
<evidence type="ECO:0000256" key="1">
    <source>
        <dbReference type="ARBA" id="ARBA00004141"/>
    </source>
</evidence>